<evidence type="ECO:0000313" key="5">
    <source>
        <dbReference type="EMBL" id="UPW02323.1"/>
    </source>
</evidence>
<evidence type="ECO:0000256" key="4">
    <source>
        <dbReference type="ARBA" id="ARBA00023136"/>
    </source>
</evidence>
<dbReference type="GO" id="GO:0016020">
    <property type="term" value="C:membrane"/>
    <property type="evidence" value="ECO:0007669"/>
    <property type="project" value="UniProtKB-SubCell"/>
</dbReference>
<dbReference type="Proteomes" id="UP000830434">
    <property type="component" value="Chromosome"/>
</dbReference>
<dbReference type="EMBL" id="CP096658">
    <property type="protein sequence ID" value="UPW02323.1"/>
    <property type="molecule type" value="Genomic_DNA"/>
</dbReference>
<dbReference type="AlphaFoldDB" id="A0A8U0IMC5"/>
<accession>A0A8U0IMC5</accession>
<gene>
    <name evidence="5" type="ORF">M0R88_13025</name>
</gene>
<keyword evidence="2" id="KW-0812">Transmembrane</keyword>
<reference evidence="5" key="1">
    <citation type="submission" date="2022-04" db="EMBL/GenBank/DDBJ databases">
        <title>Diverse halophilic archaea isolated from saline environments.</title>
        <authorList>
            <person name="Cui H.-L."/>
        </authorList>
    </citation>
    <scope>NUCLEOTIDE SEQUENCE</scope>
    <source>
        <strain evidence="5">XZYJT40</strain>
    </source>
</reference>
<proteinExistence type="predicted"/>
<sequence>MFGGVLAFTAIDNLRNLDEMVGYAESKGAPEPERTVPFISGSLLFGGIGIAAWKFPRLAAGAVAAFLVSVTPAMHDFWAIDDDQQREQELIHFLKNVALLGGAIAFLRIGQDD</sequence>
<name>A0A8U0IMC5_9EURY</name>
<keyword evidence="4" id="KW-0472">Membrane</keyword>
<organism evidence="5 6">
    <name type="scientific">Halorussus gelatinilyticus</name>
    <dbReference type="NCBI Taxonomy" id="2937524"/>
    <lineage>
        <taxon>Archaea</taxon>
        <taxon>Methanobacteriati</taxon>
        <taxon>Methanobacteriota</taxon>
        <taxon>Stenosarchaea group</taxon>
        <taxon>Halobacteria</taxon>
        <taxon>Halobacteriales</taxon>
        <taxon>Haladaptataceae</taxon>
        <taxon>Halorussus</taxon>
    </lineage>
</organism>
<dbReference type="Pfam" id="PF07681">
    <property type="entry name" value="DoxX"/>
    <property type="match status" value="1"/>
</dbReference>
<keyword evidence="6" id="KW-1185">Reference proteome</keyword>
<dbReference type="KEGG" id="haxz:M0R88_13025"/>
<evidence type="ECO:0000256" key="1">
    <source>
        <dbReference type="ARBA" id="ARBA00004141"/>
    </source>
</evidence>
<protein>
    <submittedName>
        <fullName evidence="5">DoxX family protein</fullName>
    </submittedName>
</protein>
<evidence type="ECO:0000313" key="6">
    <source>
        <dbReference type="Proteomes" id="UP000830434"/>
    </source>
</evidence>
<comment type="subcellular location">
    <subcellularLocation>
        <location evidence="1">Membrane</location>
        <topology evidence="1">Multi-pass membrane protein</topology>
    </subcellularLocation>
</comment>
<evidence type="ECO:0000256" key="2">
    <source>
        <dbReference type="ARBA" id="ARBA00022692"/>
    </source>
</evidence>
<keyword evidence="3" id="KW-1133">Transmembrane helix</keyword>
<dbReference type="InterPro" id="IPR032808">
    <property type="entry name" value="DoxX"/>
</dbReference>
<evidence type="ECO:0000256" key="3">
    <source>
        <dbReference type="ARBA" id="ARBA00022989"/>
    </source>
</evidence>